<keyword evidence="2" id="KW-0560">Oxidoreductase</keyword>
<gene>
    <name evidence="2" type="ORF">OS145_11991</name>
</gene>
<dbReference type="EC" id="1.1.1.-" evidence="2"/>
<evidence type="ECO:0000313" key="2">
    <source>
        <dbReference type="EMBL" id="EAQ31083.1"/>
    </source>
</evidence>
<reference evidence="2 3" key="1">
    <citation type="submission" date="2006-01" db="EMBL/GenBank/DDBJ databases">
        <authorList>
            <person name="Brettar I."/>
            <person name="Hofle M."/>
            <person name="Ferriera S."/>
            <person name="Johnson J."/>
            <person name="Kravitz S."/>
            <person name="Halpern A."/>
            <person name="Remington K."/>
            <person name="Beeson K."/>
            <person name="Tran B."/>
            <person name="Rogers Y.-H."/>
            <person name="Friedman R."/>
            <person name="Venter J.C."/>
        </authorList>
    </citation>
    <scope>NUCLEOTIDE SEQUENCE [LARGE SCALE GENOMIC DNA]</scope>
    <source>
        <strain evidence="2 3">OS145</strain>
    </source>
</reference>
<protein>
    <submittedName>
        <fullName evidence="2">Short chain dehydrogenase</fullName>
        <ecNumber evidence="2">1.1.1.-</ecNumber>
    </submittedName>
</protein>
<proteinExistence type="predicted"/>
<accession>A0ABM9WJM9</accession>
<feature type="compositionally biased region" description="Polar residues" evidence="1">
    <location>
        <begin position="1"/>
        <end position="17"/>
    </location>
</feature>
<evidence type="ECO:0000256" key="1">
    <source>
        <dbReference type="SAM" id="MobiDB-lite"/>
    </source>
</evidence>
<dbReference type="Proteomes" id="UP000016543">
    <property type="component" value="Unassembled WGS sequence"/>
</dbReference>
<keyword evidence="3" id="KW-1185">Reference proteome</keyword>
<evidence type="ECO:0000313" key="3">
    <source>
        <dbReference type="Proteomes" id="UP000016543"/>
    </source>
</evidence>
<dbReference type="EMBL" id="AAMX01000026">
    <property type="protein sequence ID" value="EAQ31083.1"/>
    <property type="molecule type" value="Genomic_DNA"/>
</dbReference>
<name>A0ABM9WJM9_9GAMM</name>
<sequence length="25" mass="2932">MADGTQSKWPQLDQNQQRSERKTAK</sequence>
<dbReference type="GO" id="GO:0016491">
    <property type="term" value="F:oxidoreductase activity"/>
    <property type="evidence" value="ECO:0007669"/>
    <property type="project" value="UniProtKB-KW"/>
</dbReference>
<feature type="region of interest" description="Disordered" evidence="1">
    <location>
        <begin position="1"/>
        <end position="25"/>
    </location>
</feature>
<organism evidence="2 3">
    <name type="scientific">Idiomarina baltica OS145</name>
    <dbReference type="NCBI Taxonomy" id="314276"/>
    <lineage>
        <taxon>Bacteria</taxon>
        <taxon>Pseudomonadati</taxon>
        <taxon>Pseudomonadota</taxon>
        <taxon>Gammaproteobacteria</taxon>
        <taxon>Alteromonadales</taxon>
        <taxon>Idiomarinaceae</taxon>
        <taxon>Idiomarina</taxon>
    </lineage>
</organism>
<comment type="caution">
    <text evidence="2">The sequence shown here is derived from an EMBL/GenBank/DDBJ whole genome shotgun (WGS) entry which is preliminary data.</text>
</comment>